<organism evidence="2 3">
    <name type="scientific">Fibrivirga algicola</name>
    <dbReference type="NCBI Taxonomy" id="2950420"/>
    <lineage>
        <taxon>Bacteria</taxon>
        <taxon>Pseudomonadati</taxon>
        <taxon>Bacteroidota</taxon>
        <taxon>Cytophagia</taxon>
        <taxon>Cytophagales</taxon>
        <taxon>Spirosomataceae</taxon>
        <taxon>Fibrivirga</taxon>
    </lineage>
</organism>
<dbReference type="SUPFAM" id="SSF53098">
    <property type="entry name" value="Ribonuclease H-like"/>
    <property type="match status" value="1"/>
</dbReference>
<dbReference type="Gene3D" id="3.10.290.30">
    <property type="entry name" value="MM3350-like"/>
    <property type="match status" value="1"/>
</dbReference>
<comment type="caution">
    <text evidence="2">The sequence shown here is derived from an EMBL/GenBank/DDBJ whole genome shotgun (WGS) entry which is preliminary data.</text>
</comment>
<evidence type="ECO:0000313" key="3">
    <source>
        <dbReference type="Proteomes" id="UP000606008"/>
    </source>
</evidence>
<dbReference type="PANTHER" id="PTHR41878">
    <property type="entry name" value="LEXA REPRESSOR-RELATED"/>
    <property type="match status" value="1"/>
</dbReference>
<sequence>MPTTAPSTHSALPACWILDRTVVKWQRKSFTVVGIMDLRIRKALHWQVLRPVTPQAVAQVLDETIQQYGSPPALVIGVDPLFKSPALLAAYQTHQCLPLDLRQGKSSVSIFIRSLWRNLAWEGLSWSQPETEAAFRQTIDTWLKHYNQERPHQALGYKTPTAQWQQTVLASVEKSVSHQPRDEAAIIPLTIRLTGTNPLIWRRVLVCSSMTFSQLHQVIQLVMGWKNAHMHEFRVNALASGQ</sequence>
<gene>
    <name evidence="2" type="ORF">F7231_25240</name>
</gene>
<dbReference type="InterPro" id="IPR012912">
    <property type="entry name" value="Plasmid_pRiA4b_Orf3-like"/>
</dbReference>
<name>A0ABX0QMZ6_9BACT</name>
<dbReference type="InterPro" id="IPR001584">
    <property type="entry name" value="Integrase_cat-core"/>
</dbReference>
<dbReference type="InterPro" id="IPR024047">
    <property type="entry name" value="MM3350-like_sf"/>
</dbReference>
<dbReference type="PROSITE" id="PS50994">
    <property type="entry name" value="INTEGRASE"/>
    <property type="match status" value="1"/>
</dbReference>
<keyword evidence="3" id="KW-1185">Reference proteome</keyword>
<evidence type="ECO:0000259" key="1">
    <source>
        <dbReference type="PROSITE" id="PS50994"/>
    </source>
</evidence>
<dbReference type="PANTHER" id="PTHR41878:SF1">
    <property type="entry name" value="TNPR PROTEIN"/>
    <property type="match status" value="1"/>
</dbReference>
<dbReference type="Gene3D" id="3.30.420.10">
    <property type="entry name" value="Ribonuclease H-like superfamily/Ribonuclease H"/>
    <property type="match status" value="1"/>
</dbReference>
<dbReference type="EMBL" id="WAEL01000012">
    <property type="protein sequence ID" value="NID13497.1"/>
    <property type="molecule type" value="Genomic_DNA"/>
</dbReference>
<dbReference type="Proteomes" id="UP000606008">
    <property type="component" value="Unassembled WGS sequence"/>
</dbReference>
<reference evidence="3" key="2">
    <citation type="submission" date="2023-07" db="EMBL/GenBank/DDBJ databases">
        <authorList>
            <person name="Jung D.-H."/>
        </authorList>
    </citation>
    <scope>NUCLEOTIDE SEQUENCE [LARGE SCALE GENOMIC DNA]</scope>
    <source>
        <strain evidence="3">JA-25</strain>
    </source>
</reference>
<reference evidence="3" key="1">
    <citation type="submission" date="2019-09" db="EMBL/GenBank/DDBJ databases">
        <authorList>
            <person name="Jung D.-H."/>
        </authorList>
    </citation>
    <scope>NUCLEOTIDE SEQUENCE [LARGE SCALE GENOMIC DNA]</scope>
    <source>
        <strain evidence="3">JA-25</strain>
    </source>
</reference>
<dbReference type="InterPro" id="IPR036397">
    <property type="entry name" value="RNaseH_sf"/>
</dbReference>
<dbReference type="Pfam" id="PF13683">
    <property type="entry name" value="rve_3"/>
    <property type="match status" value="1"/>
</dbReference>
<accession>A0ABX0QMZ6</accession>
<proteinExistence type="predicted"/>
<protein>
    <submittedName>
        <fullName evidence="2">Transposase</fullName>
    </submittedName>
</protein>
<dbReference type="SUPFAM" id="SSF159941">
    <property type="entry name" value="MM3350-like"/>
    <property type="match status" value="1"/>
</dbReference>
<dbReference type="Pfam" id="PF07929">
    <property type="entry name" value="PRiA4_ORF3"/>
    <property type="match status" value="1"/>
</dbReference>
<feature type="domain" description="Integrase catalytic" evidence="1">
    <location>
        <begin position="9"/>
        <end position="168"/>
    </location>
</feature>
<evidence type="ECO:0000313" key="2">
    <source>
        <dbReference type="EMBL" id="NID13497.1"/>
    </source>
</evidence>
<dbReference type="RefSeq" id="WP_166694017.1">
    <property type="nucleotide sequence ID" value="NZ_WAEL01000012.1"/>
</dbReference>
<dbReference type="InterPro" id="IPR012337">
    <property type="entry name" value="RNaseH-like_sf"/>
</dbReference>